<feature type="transmembrane region" description="Helical" evidence="13">
    <location>
        <begin position="255"/>
        <end position="275"/>
    </location>
</feature>
<feature type="compositionally biased region" description="Basic and acidic residues" evidence="12">
    <location>
        <begin position="151"/>
        <end position="173"/>
    </location>
</feature>
<feature type="transmembrane region" description="Helical" evidence="13">
    <location>
        <begin position="607"/>
        <end position="629"/>
    </location>
</feature>
<evidence type="ECO:0000256" key="5">
    <source>
        <dbReference type="ARBA" id="ARBA00022475"/>
    </source>
</evidence>
<dbReference type="InterPro" id="IPR001173">
    <property type="entry name" value="Glyco_trans_2-like"/>
</dbReference>
<keyword evidence="16" id="KW-1185">Reference proteome</keyword>
<evidence type="ECO:0000256" key="13">
    <source>
        <dbReference type="SAM" id="Phobius"/>
    </source>
</evidence>
<accession>A0A557RHP6</accession>
<evidence type="ECO:0000256" key="9">
    <source>
        <dbReference type="ARBA" id="ARBA00022692"/>
    </source>
</evidence>
<protein>
    <recommendedName>
        <fullName evidence="4">Glucans biosynthesis glucosyltransferase H</fullName>
    </recommendedName>
</protein>
<keyword evidence="7" id="KW-0328">Glycosyltransferase</keyword>
<feature type="compositionally biased region" description="Basic residues" evidence="12">
    <location>
        <begin position="126"/>
        <end position="135"/>
    </location>
</feature>
<dbReference type="GO" id="GO:0016758">
    <property type="term" value="F:hexosyltransferase activity"/>
    <property type="evidence" value="ECO:0007669"/>
    <property type="project" value="TreeGrafter"/>
</dbReference>
<evidence type="ECO:0000256" key="1">
    <source>
        <dbReference type="ARBA" id="ARBA00004429"/>
    </source>
</evidence>
<keyword evidence="9 13" id="KW-0812">Transmembrane</keyword>
<dbReference type="InterPro" id="IPR029044">
    <property type="entry name" value="Nucleotide-diphossugar_trans"/>
</dbReference>
<feature type="compositionally biased region" description="Polar residues" evidence="12">
    <location>
        <begin position="82"/>
        <end position="99"/>
    </location>
</feature>
<evidence type="ECO:0000256" key="12">
    <source>
        <dbReference type="SAM" id="MobiDB-lite"/>
    </source>
</evidence>
<dbReference type="Proteomes" id="UP000316688">
    <property type="component" value="Unassembled WGS sequence"/>
</dbReference>
<name>A0A557RHP6_9GAMM</name>
<keyword evidence="10 13" id="KW-1133">Transmembrane helix</keyword>
<evidence type="ECO:0000313" key="15">
    <source>
        <dbReference type="EMBL" id="TVO64687.1"/>
    </source>
</evidence>
<dbReference type="PANTHER" id="PTHR43867">
    <property type="entry name" value="CELLULOSE SYNTHASE CATALYTIC SUBUNIT A [UDP-FORMING]"/>
    <property type="match status" value="1"/>
</dbReference>
<keyword evidence="8 15" id="KW-0808">Transferase</keyword>
<feature type="transmembrane region" description="Helical" evidence="13">
    <location>
        <begin position="766"/>
        <end position="792"/>
    </location>
</feature>
<dbReference type="GO" id="GO:0005886">
    <property type="term" value="C:plasma membrane"/>
    <property type="evidence" value="ECO:0007669"/>
    <property type="project" value="UniProtKB-SubCell"/>
</dbReference>
<dbReference type="Gene3D" id="3.90.550.10">
    <property type="entry name" value="Spore Coat Polysaccharide Biosynthesis Protein SpsA, Chain A"/>
    <property type="match status" value="1"/>
</dbReference>
<evidence type="ECO:0000256" key="2">
    <source>
        <dbReference type="ARBA" id="ARBA00005001"/>
    </source>
</evidence>
<keyword evidence="6" id="KW-0997">Cell inner membrane</keyword>
<evidence type="ECO:0000256" key="11">
    <source>
        <dbReference type="ARBA" id="ARBA00023136"/>
    </source>
</evidence>
<feature type="transmembrane region" description="Helical" evidence="13">
    <location>
        <begin position="738"/>
        <end position="760"/>
    </location>
</feature>
<evidence type="ECO:0000256" key="10">
    <source>
        <dbReference type="ARBA" id="ARBA00022989"/>
    </source>
</evidence>
<feature type="transmembrane region" description="Helical" evidence="13">
    <location>
        <begin position="287"/>
        <end position="311"/>
    </location>
</feature>
<dbReference type="SUPFAM" id="SSF53448">
    <property type="entry name" value="Nucleotide-diphospho-sugar transferases"/>
    <property type="match status" value="1"/>
</dbReference>
<comment type="similarity">
    <text evidence="3">Belongs to the glycosyltransferase 2 family. OpgH subfamily.</text>
</comment>
<comment type="pathway">
    <text evidence="2">Glycan metabolism; osmoregulated periplasmic glucan (OPG) biosynthesis.</text>
</comment>
<dbReference type="EMBL" id="VMKP01000003">
    <property type="protein sequence ID" value="TVO64687.1"/>
    <property type="molecule type" value="Genomic_DNA"/>
</dbReference>
<dbReference type="AlphaFoldDB" id="A0A557RHP6"/>
<evidence type="ECO:0000256" key="3">
    <source>
        <dbReference type="ARBA" id="ARBA00009337"/>
    </source>
</evidence>
<feature type="compositionally biased region" description="Basic and acidic residues" evidence="12">
    <location>
        <begin position="103"/>
        <end position="114"/>
    </location>
</feature>
<comment type="caution">
    <text evidence="15">The sequence shown here is derived from an EMBL/GenBank/DDBJ whole genome shotgun (WGS) entry which is preliminary data.</text>
</comment>
<evidence type="ECO:0000313" key="16">
    <source>
        <dbReference type="Proteomes" id="UP000316688"/>
    </source>
</evidence>
<dbReference type="InterPro" id="IPR050321">
    <property type="entry name" value="Glycosyltr_2/OpgH_subfam"/>
</dbReference>
<sequence>MGESLALTGRFQHPVGLVVEADDRRRIHRAIDCRHIPVVLQQQSGDQYQQTHRAQPPGAPRWDPASQCPRQQGKDTHHGQRRQNQCQPGQRRTDGTPQQVLDRGGERDIDEKIHGPAQRPAGAQIRQRKSHRHQNHGAEHGRNAACQRHRQAPDDAERDQGLRRQPRRWELRIRHPPLGHHQQQVDTQRDEQPRHDRAHHPGHRPIRRLAASVQLPPRGTVDALSRRVLMQHRSEAIQPSSWTLTEPALPLRRGVMAALAMATTALGIHWLAALLGGGGIDALEGLVIAAFSVTFGFSCIAFWTMMAGIALRLSGRHPVTLQRGAPAAEDAPPLARTALVMPAYNEDMGDVVHCLISTLQSLQDTGQSEAFDCFLLSDSNDPAQREREREAMARLQRRFPTGPGLYYRARDENTGRKPGNIRDFCERWGAGYEFMVVLDADSRMTGEALLTLVRRMVANPQAGIIQTVPLPVGQRTVLGRFQQLAASLHARHIANGLAFWQGNSTNYWGHNAIIRIADFKACCGLSPLPGRPPLGGDIMSHDYVEAGLMRRAGRSVYVLPEIGGSFEGMPGNFIDDLKRERRWCQGNLQHLRLLTGRGWRPVTRLNFLLGGLAYLTAPLWLLMISAGILDAVVSPDQGRWVNAATTRPDTVVPLIGLSLMVLFLPRLIGIALATREQRGYGRRWSLLRGSLLELGFGILRSPLMMVLYSGFILRILAGRPARWDTSLRGRRRIPAREAWRLGTPIAAGALTVGLTVAMGAPSLLPWLLPALAGPLLFPLFLQVTSLLAPAWLPATPAESRRLVPVNPIAVGRSPRPSAASVCPPPAEDYRPMPLQPLSIPAGRA</sequence>
<keyword evidence="11 13" id="KW-0472">Membrane</keyword>
<evidence type="ECO:0000256" key="6">
    <source>
        <dbReference type="ARBA" id="ARBA00022519"/>
    </source>
</evidence>
<organism evidence="15 16">
    <name type="scientific">Spiribacter aquaticus</name>
    <dbReference type="NCBI Taxonomy" id="1935996"/>
    <lineage>
        <taxon>Bacteria</taxon>
        <taxon>Pseudomonadati</taxon>
        <taxon>Pseudomonadota</taxon>
        <taxon>Gammaproteobacteria</taxon>
        <taxon>Chromatiales</taxon>
        <taxon>Ectothiorhodospiraceae</taxon>
        <taxon>Spiribacter</taxon>
    </lineage>
</organism>
<proteinExistence type="inferred from homology"/>
<feature type="compositionally biased region" description="Basic residues" evidence="12">
    <location>
        <begin position="196"/>
        <end position="205"/>
    </location>
</feature>
<dbReference type="NCBIfam" id="NF003958">
    <property type="entry name" value="PRK05454.2-1"/>
    <property type="match status" value="1"/>
</dbReference>
<keyword evidence="5" id="KW-1003">Cell membrane</keyword>
<dbReference type="PANTHER" id="PTHR43867:SF5">
    <property type="entry name" value="GLUCANS BIOSYNTHESIS GLUCOSYLTRANSFERASE H"/>
    <property type="match status" value="1"/>
</dbReference>
<feature type="transmembrane region" description="Helical" evidence="13">
    <location>
        <begin position="650"/>
        <end position="674"/>
    </location>
</feature>
<gene>
    <name evidence="15" type="primary">mdoH</name>
    <name evidence="15" type="ORF">FPL11_08565</name>
</gene>
<evidence type="ECO:0000256" key="8">
    <source>
        <dbReference type="ARBA" id="ARBA00022679"/>
    </source>
</evidence>
<feature type="domain" description="Glycosyltransferase 2-like" evidence="14">
    <location>
        <begin position="436"/>
        <end position="629"/>
    </location>
</feature>
<feature type="transmembrane region" description="Helical" evidence="13">
    <location>
        <begin position="694"/>
        <end position="717"/>
    </location>
</feature>
<dbReference type="Pfam" id="PF13632">
    <property type="entry name" value="Glyco_trans_2_3"/>
    <property type="match status" value="1"/>
</dbReference>
<dbReference type="NCBIfam" id="NF003962">
    <property type="entry name" value="PRK05454.2-5"/>
    <property type="match status" value="1"/>
</dbReference>
<evidence type="ECO:0000256" key="4">
    <source>
        <dbReference type="ARBA" id="ARBA00020585"/>
    </source>
</evidence>
<evidence type="ECO:0000256" key="7">
    <source>
        <dbReference type="ARBA" id="ARBA00022676"/>
    </source>
</evidence>
<feature type="region of interest" description="Disordered" evidence="12">
    <location>
        <begin position="43"/>
        <end position="205"/>
    </location>
</feature>
<reference evidence="15 16" key="1">
    <citation type="submission" date="2019-07" db="EMBL/GenBank/DDBJ databases">
        <title>Reclasification of Spiribacter aquaticus.</title>
        <authorList>
            <person name="Leon M.J."/>
            <person name="Sanchez-Porro C."/>
            <person name="Ventosa A."/>
        </authorList>
    </citation>
    <scope>NUCLEOTIDE SEQUENCE [LARGE SCALE GENOMIC DNA]</scope>
    <source>
        <strain evidence="15 16">SP30</strain>
    </source>
</reference>
<evidence type="ECO:0000259" key="14">
    <source>
        <dbReference type="Pfam" id="PF13632"/>
    </source>
</evidence>
<feature type="region of interest" description="Disordered" evidence="12">
    <location>
        <begin position="813"/>
        <end position="844"/>
    </location>
</feature>
<comment type="subcellular location">
    <subcellularLocation>
        <location evidence="1">Cell inner membrane</location>
        <topology evidence="1">Multi-pass membrane protein</topology>
    </subcellularLocation>
</comment>
<feature type="compositionally biased region" description="Polar residues" evidence="12">
    <location>
        <begin position="43"/>
        <end position="53"/>
    </location>
</feature>